<dbReference type="EMBL" id="FNPH01000003">
    <property type="protein sequence ID" value="SDY69940.1"/>
    <property type="molecule type" value="Genomic_DNA"/>
</dbReference>
<evidence type="ECO:0000259" key="4">
    <source>
        <dbReference type="PROSITE" id="PS50043"/>
    </source>
</evidence>
<keyword evidence="1" id="KW-0805">Transcription regulation</keyword>
<dbReference type="InterPro" id="IPR000792">
    <property type="entry name" value="Tscrpt_reg_LuxR_C"/>
</dbReference>
<dbReference type="InterPro" id="IPR036388">
    <property type="entry name" value="WH-like_DNA-bd_sf"/>
</dbReference>
<dbReference type="SUPFAM" id="SSF46894">
    <property type="entry name" value="C-terminal effector domain of the bipartite response regulators"/>
    <property type="match status" value="1"/>
</dbReference>
<dbReference type="SMART" id="SM00421">
    <property type="entry name" value="HTH_LUXR"/>
    <property type="match status" value="1"/>
</dbReference>
<accession>A0A1H3LZT0</accession>
<sequence length="87" mass="9298">MNDIVSEYEISILAMMAAGYSDTAIARRVSVSTRTLERHVARIMSRVGAKSRLGLGAIAAHHGWLDAARLLAVMDATRASAAEELAT</sequence>
<dbReference type="InterPro" id="IPR016032">
    <property type="entry name" value="Sig_transdc_resp-reg_C-effctor"/>
</dbReference>
<keyword evidence="3" id="KW-0804">Transcription</keyword>
<protein>
    <submittedName>
        <fullName evidence="5">Regulatory protein, luxR family</fullName>
    </submittedName>
</protein>
<reference evidence="6" key="1">
    <citation type="submission" date="2016-10" db="EMBL/GenBank/DDBJ databases">
        <authorList>
            <person name="Varghese N."/>
            <person name="Submissions S."/>
        </authorList>
    </citation>
    <scope>NUCLEOTIDE SEQUENCE [LARGE SCALE GENOMIC DNA]</scope>
    <source>
        <strain evidence="6">DSM 45245</strain>
    </source>
</reference>
<dbReference type="PANTHER" id="PTHR43214">
    <property type="entry name" value="TWO-COMPONENT RESPONSE REGULATOR"/>
    <property type="match status" value="1"/>
</dbReference>
<dbReference type="InterPro" id="IPR039420">
    <property type="entry name" value="WalR-like"/>
</dbReference>
<gene>
    <name evidence="5" type="ORF">SAMN05444365_103170</name>
</gene>
<evidence type="ECO:0000313" key="6">
    <source>
        <dbReference type="Proteomes" id="UP000242415"/>
    </source>
</evidence>
<dbReference type="OrthoDB" id="3369460at2"/>
<name>A0A1H3LZT0_9ACTN</name>
<dbReference type="Gene3D" id="1.10.10.10">
    <property type="entry name" value="Winged helix-like DNA-binding domain superfamily/Winged helix DNA-binding domain"/>
    <property type="match status" value="1"/>
</dbReference>
<keyword evidence="6" id="KW-1185">Reference proteome</keyword>
<organism evidence="5 6">
    <name type="scientific">Micromonospora pattaloongensis</name>
    <dbReference type="NCBI Taxonomy" id="405436"/>
    <lineage>
        <taxon>Bacteria</taxon>
        <taxon>Bacillati</taxon>
        <taxon>Actinomycetota</taxon>
        <taxon>Actinomycetes</taxon>
        <taxon>Micromonosporales</taxon>
        <taxon>Micromonosporaceae</taxon>
        <taxon>Micromonospora</taxon>
    </lineage>
</organism>
<evidence type="ECO:0000256" key="2">
    <source>
        <dbReference type="ARBA" id="ARBA00023125"/>
    </source>
</evidence>
<dbReference type="GO" id="GO:0003677">
    <property type="term" value="F:DNA binding"/>
    <property type="evidence" value="ECO:0007669"/>
    <property type="project" value="UniProtKB-KW"/>
</dbReference>
<evidence type="ECO:0000256" key="1">
    <source>
        <dbReference type="ARBA" id="ARBA00023015"/>
    </source>
</evidence>
<dbReference type="PROSITE" id="PS50043">
    <property type="entry name" value="HTH_LUXR_2"/>
    <property type="match status" value="1"/>
</dbReference>
<proteinExistence type="predicted"/>
<dbReference type="Pfam" id="PF00196">
    <property type="entry name" value="GerE"/>
    <property type="match status" value="1"/>
</dbReference>
<keyword evidence="2" id="KW-0238">DNA-binding</keyword>
<feature type="domain" description="HTH luxR-type" evidence="4">
    <location>
        <begin position="1"/>
        <end position="63"/>
    </location>
</feature>
<dbReference type="RefSeq" id="WP_091554955.1">
    <property type="nucleotide sequence ID" value="NZ_FNPH01000003.1"/>
</dbReference>
<dbReference type="AlphaFoldDB" id="A0A1H3LZT0"/>
<dbReference type="PANTHER" id="PTHR43214:SF24">
    <property type="entry name" value="TRANSCRIPTIONAL REGULATORY PROTEIN NARL-RELATED"/>
    <property type="match status" value="1"/>
</dbReference>
<evidence type="ECO:0000256" key="3">
    <source>
        <dbReference type="ARBA" id="ARBA00023163"/>
    </source>
</evidence>
<evidence type="ECO:0000313" key="5">
    <source>
        <dbReference type="EMBL" id="SDY69940.1"/>
    </source>
</evidence>
<dbReference type="PRINTS" id="PR00038">
    <property type="entry name" value="HTHLUXR"/>
</dbReference>
<dbReference type="STRING" id="405436.SAMN05444365_103170"/>
<dbReference type="Proteomes" id="UP000242415">
    <property type="component" value="Unassembled WGS sequence"/>
</dbReference>
<dbReference type="GO" id="GO:0006355">
    <property type="term" value="P:regulation of DNA-templated transcription"/>
    <property type="evidence" value="ECO:0007669"/>
    <property type="project" value="InterPro"/>
</dbReference>